<protein>
    <submittedName>
        <fullName evidence="4">Glucose 1-dehydrogenase</fullName>
        <ecNumber evidence="4">1.1.1.47</ecNumber>
    </submittedName>
</protein>
<dbReference type="InterPro" id="IPR057326">
    <property type="entry name" value="KR_dom"/>
</dbReference>
<dbReference type="NCBIfam" id="NF005559">
    <property type="entry name" value="PRK07231.1"/>
    <property type="match status" value="1"/>
</dbReference>
<comment type="caution">
    <text evidence="4">The sequence shown here is derived from an EMBL/GenBank/DDBJ whole genome shotgun (WGS) entry which is preliminary data.</text>
</comment>
<dbReference type="RefSeq" id="WP_120781879.1">
    <property type="nucleotide sequence ID" value="NZ_JBHLUP010000002.1"/>
</dbReference>
<dbReference type="FunFam" id="3.40.50.720:FF:000240">
    <property type="entry name" value="SDR family oxidoreductase"/>
    <property type="match status" value="1"/>
</dbReference>
<evidence type="ECO:0000313" key="4">
    <source>
        <dbReference type="EMBL" id="RKN52972.1"/>
    </source>
</evidence>
<dbReference type="InterPro" id="IPR002347">
    <property type="entry name" value="SDR_fam"/>
</dbReference>
<dbReference type="PRINTS" id="PR00081">
    <property type="entry name" value="GDHRDH"/>
</dbReference>
<dbReference type="EMBL" id="RBAN01000004">
    <property type="protein sequence ID" value="RKN52972.1"/>
    <property type="molecule type" value="Genomic_DNA"/>
</dbReference>
<name>A0A3A9ZXC3_9ACTN</name>
<gene>
    <name evidence="4" type="ORF">D7193_24565</name>
</gene>
<dbReference type="EC" id="1.1.1.47" evidence="4"/>
<reference evidence="4 5" key="1">
    <citation type="journal article" date="2015" name="Int. J. Syst. Evol. Microbiol.">
        <title>Micromonospora costi sp. nov., isolated from a leaf of Costus speciosus.</title>
        <authorList>
            <person name="Thawai C."/>
        </authorList>
    </citation>
    <scope>NUCLEOTIDE SEQUENCE [LARGE SCALE GENOMIC DNA]</scope>
    <source>
        <strain evidence="4 5">CS1-12</strain>
    </source>
</reference>
<dbReference type="Pfam" id="PF13561">
    <property type="entry name" value="adh_short_C2"/>
    <property type="match status" value="1"/>
</dbReference>
<evidence type="ECO:0000256" key="1">
    <source>
        <dbReference type="ARBA" id="ARBA00006484"/>
    </source>
</evidence>
<keyword evidence="2 4" id="KW-0560">Oxidoreductase</keyword>
<dbReference type="GO" id="GO:0005975">
    <property type="term" value="P:carbohydrate metabolic process"/>
    <property type="evidence" value="ECO:0007669"/>
    <property type="project" value="UniProtKB-ARBA"/>
</dbReference>
<dbReference type="InterPro" id="IPR036291">
    <property type="entry name" value="NAD(P)-bd_dom_sf"/>
</dbReference>
<comment type="similarity">
    <text evidence="1">Belongs to the short-chain dehydrogenases/reductases (SDR) family.</text>
</comment>
<organism evidence="4 5">
    <name type="scientific">Micromonospora costi</name>
    <dbReference type="NCBI Taxonomy" id="1530042"/>
    <lineage>
        <taxon>Bacteria</taxon>
        <taxon>Bacillati</taxon>
        <taxon>Actinomycetota</taxon>
        <taxon>Actinomycetes</taxon>
        <taxon>Micromonosporales</taxon>
        <taxon>Micromonosporaceae</taxon>
        <taxon>Micromonospora</taxon>
    </lineage>
</organism>
<dbReference type="PRINTS" id="PR00080">
    <property type="entry name" value="SDRFAMILY"/>
</dbReference>
<proteinExistence type="inferred from homology"/>
<dbReference type="SUPFAM" id="SSF51735">
    <property type="entry name" value="NAD(P)-binding Rossmann-fold domains"/>
    <property type="match status" value="1"/>
</dbReference>
<evidence type="ECO:0000313" key="5">
    <source>
        <dbReference type="Proteomes" id="UP000279968"/>
    </source>
</evidence>
<accession>A0A3A9ZXC3</accession>
<evidence type="ECO:0000259" key="3">
    <source>
        <dbReference type="SMART" id="SM00822"/>
    </source>
</evidence>
<dbReference type="AlphaFoldDB" id="A0A3A9ZXC3"/>
<dbReference type="PANTHER" id="PTHR42760:SF115">
    <property type="entry name" value="3-OXOACYL-[ACYL-CARRIER-PROTEIN] REDUCTASE FABG"/>
    <property type="match status" value="1"/>
</dbReference>
<dbReference type="PANTHER" id="PTHR42760">
    <property type="entry name" value="SHORT-CHAIN DEHYDROGENASES/REDUCTASES FAMILY MEMBER"/>
    <property type="match status" value="1"/>
</dbReference>
<dbReference type="GO" id="GO:0047936">
    <property type="term" value="F:glucose 1-dehydrogenase [NAD(P)+] activity"/>
    <property type="evidence" value="ECO:0007669"/>
    <property type="project" value="UniProtKB-EC"/>
</dbReference>
<dbReference type="SMART" id="SM00822">
    <property type="entry name" value="PKS_KR"/>
    <property type="match status" value="1"/>
</dbReference>
<feature type="domain" description="Ketoreductase" evidence="3">
    <location>
        <begin position="12"/>
        <end position="151"/>
    </location>
</feature>
<keyword evidence="5" id="KW-1185">Reference proteome</keyword>
<sequence length="255" mass="27117">MSVLDTFNLSGKVAVVTGGNSGIGKAIAVGLAQVGAAVAVAARDEERNEQTVKELRGLGVDAIAVRTDVTSRSELTSMRDQVTSQLGPIDVLVNNAGIGIHSDALALSDEDWDRVMATNLDAVWKASQIVGEQMVSRGQGSIINIGSISGFIVNRPQWHAPYAIAKAGVHHLTKSLAAEWATKNVRVNAIAPGYVKTGIADIDLPEYRHYWVDEVPMQRYAAPEEIAPTAVYLASSASSFMTGTVLLIDGGYTLW</sequence>
<dbReference type="Gene3D" id="3.40.50.720">
    <property type="entry name" value="NAD(P)-binding Rossmann-like Domain"/>
    <property type="match status" value="1"/>
</dbReference>
<dbReference type="OrthoDB" id="286404at2"/>
<dbReference type="Proteomes" id="UP000279968">
    <property type="component" value="Unassembled WGS sequence"/>
</dbReference>
<dbReference type="InterPro" id="IPR020904">
    <property type="entry name" value="Sc_DH/Rdtase_CS"/>
</dbReference>
<dbReference type="PROSITE" id="PS00061">
    <property type="entry name" value="ADH_SHORT"/>
    <property type="match status" value="1"/>
</dbReference>
<evidence type="ECO:0000256" key="2">
    <source>
        <dbReference type="ARBA" id="ARBA00023002"/>
    </source>
</evidence>